<name>A0A0F8WRC6_9ZZZZ</name>
<dbReference type="EMBL" id="LAZR01067798">
    <property type="protein sequence ID" value="KKK50875.1"/>
    <property type="molecule type" value="Genomic_DNA"/>
</dbReference>
<feature type="non-terminal residue" evidence="1">
    <location>
        <position position="1"/>
    </location>
</feature>
<reference evidence="1" key="1">
    <citation type="journal article" date="2015" name="Nature">
        <title>Complex archaea that bridge the gap between prokaryotes and eukaryotes.</title>
        <authorList>
            <person name="Spang A."/>
            <person name="Saw J.H."/>
            <person name="Jorgensen S.L."/>
            <person name="Zaremba-Niedzwiedzka K."/>
            <person name="Martijn J."/>
            <person name="Lind A.E."/>
            <person name="van Eijk R."/>
            <person name="Schleper C."/>
            <person name="Guy L."/>
            <person name="Ettema T.J."/>
        </authorList>
    </citation>
    <scope>NUCLEOTIDE SEQUENCE</scope>
</reference>
<comment type="caution">
    <text evidence="1">The sequence shown here is derived from an EMBL/GenBank/DDBJ whole genome shotgun (WGS) entry which is preliminary data.</text>
</comment>
<proteinExistence type="predicted"/>
<sequence>ATQGGNFVCFCTLRHAQHTLPNQYKGASEISQGLMEAGVTTTAVWQS</sequence>
<organism evidence="1">
    <name type="scientific">marine sediment metagenome</name>
    <dbReference type="NCBI Taxonomy" id="412755"/>
    <lineage>
        <taxon>unclassified sequences</taxon>
        <taxon>metagenomes</taxon>
        <taxon>ecological metagenomes</taxon>
    </lineage>
</organism>
<protein>
    <submittedName>
        <fullName evidence="1">Uncharacterized protein</fullName>
    </submittedName>
</protein>
<gene>
    <name evidence="1" type="ORF">LCGC14_3120670</name>
</gene>
<dbReference type="AlphaFoldDB" id="A0A0F8WRC6"/>
<accession>A0A0F8WRC6</accession>
<evidence type="ECO:0000313" key="1">
    <source>
        <dbReference type="EMBL" id="KKK50875.1"/>
    </source>
</evidence>